<protein>
    <recommendedName>
        <fullName evidence="2">DUF305 domain-containing protein</fullName>
    </recommendedName>
</protein>
<gene>
    <name evidence="3" type="ORF">CJD38_16505</name>
</gene>
<dbReference type="PANTHER" id="PTHR36933:SF1">
    <property type="entry name" value="SLL0788 PROTEIN"/>
    <property type="match status" value="1"/>
</dbReference>
<dbReference type="InterPro" id="IPR012347">
    <property type="entry name" value="Ferritin-like"/>
</dbReference>
<feature type="transmembrane region" description="Helical" evidence="1">
    <location>
        <begin position="52"/>
        <end position="74"/>
    </location>
</feature>
<accession>A0A2T5MC55</accession>
<dbReference type="Pfam" id="PF03713">
    <property type="entry name" value="DUF305"/>
    <property type="match status" value="1"/>
</dbReference>
<evidence type="ECO:0000313" key="3">
    <source>
        <dbReference type="EMBL" id="PTU30141.1"/>
    </source>
</evidence>
<keyword evidence="1" id="KW-0472">Membrane</keyword>
<organism evidence="3 4">
    <name type="scientific">Stenotrophobium rhamnosiphilum</name>
    <dbReference type="NCBI Taxonomy" id="2029166"/>
    <lineage>
        <taxon>Bacteria</taxon>
        <taxon>Pseudomonadati</taxon>
        <taxon>Pseudomonadota</taxon>
        <taxon>Gammaproteobacteria</taxon>
        <taxon>Nevskiales</taxon>
        <taxon>Nevskiaceae</taxon>
        <taxon>Stenotrophobium</taxon>
    </lineage>
</organism>
<dbReference type="EMBL" id="QANS01000007">
    <property type="protein sequence ID" value="PTU30141.1"/>
    <property type="molecule type" value="Genomic_DNA"/>
</dbReference>
<keyword evidence="4" id="KW-1185">Reference proteome</keyword>
<sequence>MAPELPTGSFAASYPHKNALMTLGAHSPASLRHIHSFQVKQMPNVNSRSPFMSLRIIASALIVLALAAAGGVAYKQLREMKSAQAATTATAIDIGFAQSMHAHHQQAIWMSQLLLDGRPTQLPLLAKSIINSQLIEMGEMRGWLNLWQQPLQSTSQSMNWMLLGDTAPDPELTRYLLACKNSKTGMVGLATSEDMNRLRTLDGRARDELFLNLMLVHHEGSLPMAKFAAAQSKLPAVRNLAVRIAMDQSEEIGLIKRMINALAAKPH</sequence>
<evidence type="ECO:0000313" key="4">
    <source>
        <dbReference type="Proteomes" id="UP000244248"/>
    </source>
</evidence>
<proteinExistence type="predicted"/>
<dbReference type="InterPro" id="IPR005183">
    <property type="entry name" value="DUF305_CopM-like"/>
</dbReference>
<name>A0A2T5MC55_9GAMM</name>
<comment type="caution">
    <text evidence="3">The sequence shown here is derived from an EMBL/GenBank/DDBJ whole genome shotgun (WGS) entry which is preliminary data.</text>
</comment>
<evidence type="ECO:0000256" key="1">
    <source>
        <dbReference type="SAM" id="Phobius"/>
    </source>
</evidence>
<dbReference type="PANTHER" id="PTHR36933">
    <property type="entry name" value="SLL0788 PROTEIN"/>
    <property type="match status" value="1"/>
</dbReference>
<reference evidence="3 4" key="1">
    <citation type="submission" date="2018-04" db="EMBL/GenBank/DDBJ databases">
        <title>Novel species isolated from glacier.</title>
        <authorList>
            <person name="Liu Q."/>
            <person name="Xin Y.-H."/>
        </authorList>
    </citation>
    <scope>NUCLEOTIDE SEQUENCE [LARGE SCALE GENOMIC DNA]</scope>
    <source>
        <strain evidence="3 4">GT1R17</strain>
    </source>
</reference>
<dbReference type="AlphaFoldDB" id="A0A2T5MC55"/>
<evidence type="ECO:0000259" key="2">
    <source>
        <dbReference type="Pfam" id="PF03713"/>
    </source>
</evidence>
<feature type="domain" description="DUF305" evidence="2">
    <location>
        <begin position="93"/>
        <end position="258"/>
    </location>
</feature>
<dbReference type="Gene3D" id="1.20.1260.10">
    <property type="match status" value="1"/>
</dbReference>
<keyword evidence="1" id="KW-1133">Transmembrane helix</keyword>
<dbReference type="Proteomes" id="UP000244248">
    <property type="component" value="Unassembled WGS sequence"/>
</dbReference>
<keyword evidence="1" id="KW-0812">Transmembrane</keyword>